<feature type="chain" id="PRO_5038849148" description="Extracellular solute-binding protein" evidence="6">
    <location>
        <begin position="23"/>
        <end position="545"/>
    </location>
</feature>
<evidence type="ECO:0000256" key="6">
    <source>
        <dbReference type="SAM" id="SignalP"/>
    </source>
</evidence>
<sequence length="545" mass="61296">MKQKWKLMISLLACGTILTACGNNKRDEQTEQKVTLTTAGEFPIVKEKLTMSMMGPNVGMAEWKDMAFFKDYAKKTNIQFDFTTPPSSDFATKLNLAFASGDIADILFAPGSTALTPAMEMDYGGQGILVALEEMIDENMPNFSKLLKEDPNLKKAITTPDGHIYSLPTIPRSTSAIWGSNPMWLRGDWLEALNVTELPKTTDEFYRLLKRFKEEDPNGNGKADEIPLSSSKDFRIRTWLMGAFGIKGSSNGIEENNGVVRYYPMTENYKAYLEYANKLYKEGLLDKETFSLSVEQFTAKGQSNQIGAFQTWTAYFVTGQTEKDSMNNPMLAPLTSEIADKPVLPMGLPIGRETFAITNKCSSPEAALRWVDYFYSAEGSDYLINGPEGAYWQWETNDSGEKVRVHTQKDVDPAQYENGRAAATPAYGLAIPNLSSPADISDIRIEANQEPDATFAEFIKKESDEKIKPYVELAYPTLYLSNEESDQVQATATDLQTYIEQMEAKFITGVEPLDNWDKYVKTIQSMGVDEYVKVYQTTYDRWEKQ</sequence>
<reference evidence="7 8" key="1">
    <citation type="submission" date="2013-02" db="EMBL/GenBank/DDBJ databases">
        <title>The Genome Sequence of Enterococcus phoeniculicola BAA-412.</title>
        <authorList>
            <consortium name="The Broad Institute Genome Sequencing Platform"/>
            <consortium name="The Broad Institute Genome Sequencing Center for Infectious Disease"/>
            <person name="Earl A.M."/>
            <person name="Gilmore M.S."/>
            <person name="Lebreton F."/>
            <person name="Walker B."/>
            <person name="Young S.K."/>
            <person name="Zeng Q."/>
            <person name="Gargeya S."/>
            <person name="Fitzgerald M."/>
            <person name="Haas B."/>
            <person name="Abouelleil A."/>
            <person name="Alvarado L."/>
            <person name="Arachchi H.M."/>
            <person name="Berlin A.M."/>
            <person name="Chapman S.B."/>
            <person name="Dewar J."/>
            <person name="Goldberg J."/>
            <person name="Griggs A."/>
            <person name="Gujja S."/>
            <person name="Hansen M."/>
            <person name="Howarth C."/>
            <person name="Imamovic A."/>
            <person name="Larimer J."/>
            <person name="McCowan C."/>
            <person name="Murphy C."/>
            <person name="Neiman D."/>
            <person name="Pearson M."/>
            <person name="Priest M."/>
            <person name="Roberts A."/>
            <person name="Saif S."/>
            <person name="Shea T."/>
            <person name="Sisk P."/>
            <person name="Sykes S."/>
            <person name="Wortman J."/>
            <person name="Nusbaum C."/>
            <person name="Birren B."/>
        </authorList>
    </citation>
    <scope>NUCLEOTIDE SEQUENCE [LARGE SCALE GENOMIC DNA]</scope>
    <source>
        <strain evidence="7 8">ATCC BAA-412</strain>
    </source>
</reference>
<evidence type="ECO:0000256" key="1">
    <source>
        <dbReference type="ARBA" id="ARBA00022475"/>
    </source>
</evidence>
<dbReference type="SUPFAM" id="SSF53850">
    <property type="entry name" value="Periplasmic binding protein-like II"/>
    <property type="match status" value="1"/>
</dbReference>
<keyword evidence="2 6" id="KW-0732">Signal</keyword>
<keyword evidence="3" id="KW-0472">Membrane</keyword>
<evidence type="ECO:0000256" key="4">
    <source>
        <dbReference type="ARBA" id="ARBA00023139"/>
    </source>
</evidence>
<name>R3VYN6_9ENTE</name>
<dbReference type="InterPro" id="IPR006059">
    <property type="entry name" value="SBP"/>
</dbReference>
<evidence type="ECO:0000313" key="8">
    <source>
        <dbReference type="Proteomes" id="UP000013785"/>
    </source>
</evidence>
<keyword evidence="4" id="KW-0564">Palmitate</keyword>
<dbReference type="HOGENOM" id="CLU_021021_2_0_9"/>
<dbReference type="eggNOG" id="COG1653">
    <property type="taxonomic scope" value="Bacteria"/>
</dbReference>
<organism evidence="7 8">
    <name type="scientific">Enterococcus phoeniculicola ATCC BAA-412</name>
    <dbReference type="NCBI Taxonomy" id="1158610"/>
    <lineage>
        <taxon>Bacteria</taxon>
        <taxon>Bacillati</taxon>
        <taxon>Bacillota</taxon>
        <taxon>Bacilli</taxon>
        <taxon>Lactobacillales</taxon>
        <taxon>Enterococcaceae</taxon>
        <taxon>Enterococcus</taxon>
    </lineage>
</organism>
<dbReference type="PROSITE" id="PS51257">
    <property type="entry name" value="PROKAR_LIPOPROTEIN"/>
    <property type="match status" value="1"/>
</dbReference>
<dbReference type="RefSeq" id="WP_010770195.1">
    <property type="nucleotide sequence ID" value="NZ_ASWE01000001.1"/>
</dbReference>
<accession>R3VYN6</accession>
<keyword evidence="8" id="KW-1185">Reference proteome</keyword>
<dbReference type="AlphaFoldDB" id="R3VYN6"/>
<dbReference type="Gene3D" id="3.40.190.10">
    <property type="entry name" value="Periplasmic binding protein-like II"/>
    <property type="match status" value="2"/>
</dbReference>
<keyword evidence="5" id="KW-0449">Lipoprotein</keyword>
<dbReference type="Pfam" id="PF01547">
    <property type="entry name" value="SBP_bac_1"/>
    <property type="match status" value="1"/>
</dbReference>
<evidence type="ECO:0000256" key="5">
    <source>
        <dbReference type="ARBA" id="ARBA00023288"/>
    </source>
</evidence>
<proteinExistence type="predicted"/>
<keyword evidence="1" id="KW-1003">Cell membrane</keyword>
<protein>
    <recommendedName>
        <fullName evidence="9">Extracellular solute-binding protein</fullName>
    </recommendedName>
</protein>
<dbReference type="PANTHER" id="PTHR43649">
    <property type="entry name" value="ARABINOSE-BINDING PROTEIN-RELATED"/>
    <property type="match status" value="1"/>
</dbReference>
<evidence type="ECO:0008006" key="9">
    <source>
        <dbReference type="Google" id="ProtNLM"/>
    </source>
</evidence>
<dbReference type="EMBL" id="AJAT01000023">
    <property type="protein sequence ID" value="EOL40607.1"/>
    <property type="molecule type" value="Genomic_DNA"/>
</dbReference>
<dbReference type="Proteomes" id="UP000013785">
    <property type="component" value="Unassembled WGS sequence"/>
</dbReference>
<dbReference type="STRING" id="154621.RV11_GL002178"/>
<evidence type="ECO:0000313" key="7">
    <source>
        <dbReference type="EMBL" id="EOL40607.1"/>
    </source>
</evidence>
<dbReference type="OrthoDB" id="9787283at2"/>
<dbReference type="PANTHER" id="PTHR43649:SF33">
    <property type="entry name" value="POLYGALACTURONAN_RHAMNOGALACTURONAN-BINDING PROTEIN YTCQ"/>
    <property type="match status" value="1"/>
</dbReference>
<gene>
    <name evidence="7" type="ORF">UC3_03565</name>
</gene>
<evidence type="ECO:0000256" key="3">
    <source>
        <dbReference type="ARBA" id="ARBA00023136"/>
    </source>
</evidence>
<evidence type="ECO:0000256" key="2">
    <source>
        <dbReference type="ARBA" id="ARBA00022729"/>
    </source>
</evidence>
<dbReference type="PATRIC" id="fig|1158610.3.peg.3567"/>
<feature type="signal peptide" evidence="6">
    <location>
        <begin position="1"/>
        <end position="22"/>
    </location>
</feature>
<dbReference type="InterPro" id="IPR050490">
    <property type="entry name" value="Bact_solute-bd_prot1"/>
</dbReference>
<comment type="caution">
    <text evidence="7">The sequence shown here is derived from an EMBL/GenBank/DDBJ whole genome shotgun (WGS) entry which is preliminary data.</text>
</comment>